<keyword evidence="8" id="KW-0131">Cell cycle</keyword>
<evidence type="ECO:0000256" key="6">
    <source>
        <dbReference type="ARBA" id="ARBA00023187"/>
    </source>
</evidence>
<dbReference type="InterPro" id="IPR053822">
    <property type="entry name" value="SDE2-like_dom"/>
</dbReference>
<evidence type="ECO:0000259" key="12">
    <source>
        <dbReference type="Pfam" id="PF22782"/>
    </source>
</evidence>
<evidence type="ECO:0000256" key="7">
    <source>
        <dbReference type="ARBA" id="ARBA00023242"/>
    </source>
</evidence>
<comment type="caution">
    <text evidence="13">The sequence shown here is derived from an EMBL/GenBank/DDBJ whole genome shotgun (WGS) entry which is preliminary data.</text>
</comment>
<dbReference type="InterPro" id="IPR025086">
    <property type="entry name" value="SDE2/SF3A3_SAP"/>
</dbReference>
<feature type="chain" id="PRO_5023925395" evidence="10">
    <location>
        <begin position="24"/>
        <end position="360"/>
    </location>
</feature>
<dbReference type="GO" id="GO:0006397">
    <property type="term" value="P:mRNA processing"/>
    <property type="evidence" value="ECO:0007669"/>
    <property type="project" value="UniProtKB-KW"/>
</dbReference>
<evidence type="ECO:0000313" key="14">
    <source>
        <dbReference type="Proteomes" id="UP000324629"/>
    </source>
</evidence>
<keyword evidence="4" id="KW-0963">Cytoplasm</keyword>
<keyword evidence="7" id="KW-0539">Nucleus</keyword>
<feature type="signal peptide" evidence="10">
    <location>
        <begin position="1"/>
        <end position="23"/>
    </location>
</feature>
<dbReference type="EMBL" id="QNGE01000838">
    <property type="protein sequence ID" value="KAA3679131.1"/>
    <property type="molecule type" value="Genomic_DNA"/>
</dbReference>
<evidence type="ECO:0000259" key="11">
    <source>
        <dbReference type="Pfam" id="PF13297"/>
    </source>
</evidence>
<evidence type="ECO:0000256" key="3">
    <source>
        <dbReference type="ARBA" id="ARBA00008726"/>
    </source>
</evidence>
<feature type="domain" description="SDE2-like" evidence="12">
    <location>
        <begin position="64"/>
        <end position="165"/>
    </location>
</feature>
<dbReference type="Pfam" id="PF13297">
    <property type="entry name" value="SDE2_2C"/>
    <property type="match status" value="1"/>
</dbReference>
<name>A0A5J4NUC5_9TREM</name>
<feature type="region of interest" description="Disordered" evidence="9">
    <location>
        <begin position="257"/>
        <end position="299"/>
    </location>
</feature>
<dbReference type="InterPro" id="IPR051421">
    <property type="entry name" value="RNA_Proc_DNA_Dmg_Regulator"/>
</dbReference>
<dbReference type="Proteomes" id="UP000324629">
    <property type="component" value="Unassembled WGS sequence"/>
</dbReference>
<evidence type="ECO:0000313" key="13">
    <source>
        <dbReference type="EMBL" id="KAA3679131.1"/>
    </source>
</evidence>
<reference evidence="13 14" key="1">
    <citation type="journal article" date="2019" name="Gigascience">
        <title>Whole-genome sequence of the oriental lung fluke Paragonimus westermani.</title>
        <authorList>
            <person name="Oey H."/>
            <person name="Zakrzewski M."/>
            <person name="Narain K."/>
            <person name="Devi K.R."/>
            <person name="Agatsuma T."/>
            <person name="Nawaratna S."/>
            <person name="Gobert G.N."/>
            <person name="Jones M.K."/>
            <person name="Ragan M.A."/>
            <person name="McManus D.P."/>
            <person name="Krause L."/>
        </authorList>
    </citation>
    <scope>NUCLEOTIDE SEQUENCE [LARGE SCALE GENOMIC DNA]</scope>
    <source>
        <strain evidence="13 14">IND2009</strain>
    </source>
</reference>
<keyword evidence="5" id="KW-0507">mRNA processing</keyword>
<feature type="compositionally biased region" description="Polar residues" evidence="9">
    <location>
        <begin position="260"/>
        <end position="284"/>
    </location>
</feature>
<protein>
    <submittedName>
        <fullName evidence="13">Uncharacterized protein</fullName>
    </submittedName>
</protein>
<evidence type="ECO:0000256" key="9">
    <source>
        <dbReference type="SAM" id="MobiDB-lite"/>
    </source>
</evidence>
<dbReference type="Pfam" id="PF22782">
    <property type="entry name" value="SDE2"/>
    <property type="match status" value="1"/>
</dbReference>
<keyword evidence="14" id="KW-1185">Reference proteome</keyword>
<gene>
    <name evidence="13" type="ORF">DEA37_0005208</name>
</gene>
<sequence length="360" mass="40581">MGWIHRNYVFTLFLYFCSQFLFSAEMSHDNSCDDYFYTVNGRIACDLEGIPEDAVIRKHFRIRGGKGGFGSMLRAIGSQIEKTTNHEMCRDLSGRRMRDVNTERKLKEWYANASEREREKMEKYYERRQNRREMLAKGPLPDHKFSDREYERQKRKITYELQGALDAAIGNILKNKSHFDSNVPSTSASEGTVSKRAKLWIEELDGYFSSSSSSSDDVRQNDSVEGNPNSPRPVSPNCPTDSAFIITNPIKSESDAITEKQMTSTDANSTIVSEPSKSIPNPESGSAPRKPTVQPLSDSDLETISDATSLESFGLEVLKESLSSRGLKCGGTLSERARRLFSVRGLPPEEYPAKLRAKPK</sequence>
<dbReference type="GO" id="GO:0005737">
    <property type="term" value="C:cytoplasm"/>
    <property type="evidence" value="ECO:0007669"/>
    <property type="project" value="UniProtKB-SubCell"/>
</dbReference>
<keyword evidence="6" id="KW-0508">mRNA splicing</keyword>
<organism evidence="13 14">
    <name type="scientific">Paragonimus westermani</name>
    <dbReference type="NCBI Taxonomy" id="34504"/>
    <lineage>
        <taxon>Eukaryota</taxon>
        <taxon>Metazoa</taxon>
        <taxon>Spiralia</taxon>
        <taxon>Lophotrochozoa</taxon>
        <taxon>Platyhelminthes</taxon>
        <taxon>Trematoda</taxon>
        <taxon>Digenea</taxon>
        <taxon>Plagiorchiida</taxon>
        <taxon>Troglotremata</taxon>
        <taxon>Troglotrematidae</taxon>
        <taxon>Paragonimus</taxon>
    </lineage>
</organism>
<feature type="region of interest" description="Disordered" evidence="9">
    <location>
        <begin position="208"/>
        <end position="244"/>
    </location>
</feature>
<dbReference type="PANTHER" id="PTHR12786:SF1">
    <property type="entry name" value="SPLICING REGULATOR SDE2"/>
    <property type="match status" value="1"/>
</dbReference>
<evidence type="ECO:0000256" key="1">
    <source>
        <dbReference type="ARBA" id="ARBA00004123"/>
    </source>
</evidence>
<dbReference type="PANTHER" id="PTHR12786">
    <property type="entry name" value="SPLICING FACTOR SF3A-RELATED"/>
    <property type="match status" value="1"/>
</dbReference>
<evidence type="ECO:0000256" key="4">
    <source>
        <dbReference type="ARBA" id="ARBA00022490"/>
    </source>
</evidence>
<evidence type="ECO:0000256" key="2">
    <source>
        <dbReference type="ARBA" id="ARBA00004496"/>
    </source>
</evidence>
<dbReference type="AlphaFoldDB" id="A0A5J4NUC5"/>
<dbReference type="GO" id="GO:0005634">
    <property type="term" value="C:nucleus"/>
    <property type="evidence" value="ECO:0007669"/>
    <property type="project" value="UniProtKB-SubCell"/>
</dbReference>
<evidence type="ECO:0000256" key="8">
    <source>
        <dbReference type="ARBA" id="ARBA00023306"/>
    </source>
</evidence>
<proteinExistence type="inferred from homology"/>
<comment type="similarity">
    <text evidence="3">Belongs to the SDE2 family.</text>
</comment>
<dbReference type="GO" id="GO:0008380">
    <property type="term" value="P:RNA splicing"/>
    <property type="evidence" value="ECO:0007669"/>
    <property type="project" value="UniProtKB-KW"/>
</dbReference>
<feature type="domain" description="SDE2/SF3A3 SAP" evidence="11">
    <location>
        <begin position="294"/>
        <end position="358"/>
    </location>
</feature>
<keyword evidence="10" id="KW-0732">Signal</keyword>
<evidence type="ECO:0000256" key="10">
    <source>
        <dbReference type="SAM" id="SignalP"/>
    </source>
</evidence>
<comment type="subcellular location">
    <subcellularLocation>
        <location evidence="2">Cytoplasm</location>
    </subcellularLocation>
    <subcellularLocation>
        <location evidence="1">Nucleus</location>
    </subcellularLocation>
</comment>
<accession>A0A5J4NUC5</accession>
<evidence type="ECO:0000256" key="5">
    <source>
        <dbReference type="ARBA" id="ARBA00022664"/>
    </source>
</evidence>